<proteinExistence type="predicted"/>
<name>A0A9D2MAE0_9FIRM</name>
<dbReference type="AlphaFoldDB" id="A0A9D2MAE0"/>
<comment type="caution">
    <text evidence="1">The sequence shown here is derived from an EMBL/GenBank/DDBJ whole genome shotgun (WGS) entry which is preliminary data.</text>
</comment>
<dbReference type="NCBIfam" id="NF046065">
    <property type="entry name" value="MtxRegRemB"/>
    <property type="match status" value="1"/>
</dbReference>
<organism evidence="1 2">
    <name type="scientific">Candidatus Flavonifractor intestinipullorum</name>
    <dbReference type="NCBI Taxonomy" id="2838587"/>
    <lineage>
        <taxon>Bacteria</taxon>
        <taxon>Bacillati</taxon>
        <taxon>Bacillota</taxon>
        <taxon>Clostridia</taxon>
        <taxon>Eubacteriales</taxon>
        <taxon>Oscillospiraceae</taxon>
        <taxon>Flavonifractor</taxon>
    </lineage>
</organism>
<evidence type="ECO:0000313" key="2">
    <source>
        <dbReference type="Proteomes" id="UP000824208"/>
    </source>
</evidence>
<reference evidence="1" key="2">
    <citation type="submission" date="2021-04" db="EMBL/GenBank/DDBJ databases">
        <authorList>
            <person name="Gilroy R."/>
        </authorList>
    </citation>
    <scope>NUCLEOTIDE SEQUENCE</scope>
    <source>
        <strain evidence="1">CHK189-11263</strain>
    </source>
</reference>
<sequence>MYLHLGQSVVVPFRDVIGIFDLDNTTSSHRTRAFLSRAEREGELVDVSMDVPKSFVLCRSELGTMVYLSQLSPATLLRRAESNQFE</sequence>
<gene>
    <name evidence="1" type="ORF">H9714_06130</name>
</gene>
<dbReference type="Proteomes" id="UP000824208">
    <property type="component" value="Unassembled WGS sequence"/>
</dbReference>
<accession>A0A9D2MAE0</accession>
<reference evidence="1" key="1">
    <citation type="journal article" date="2021" name="PeerJ">
        <title>Extensive microbial diversity within the chicken gut microbiome revealed by metagenomics and culture.</title>
        <authorList>
            <person name="Gilroy R."/>
            <person name="Ravi A."/>
            <person name="Getino M."/>
            <person name="Pursley I."/>
            <person name="Horton D.L."/>
            <person name="Alikhan N.F."/>
            <person name="Baker D."/>
            <person name="Gharbi K."/>
            <person name="Hall N."/>
            <person name="Watson M."/>
            <person name="Adriaenssens E.M."/>
            <person name="Foster-Nyarko E."/>
            <person name="Jarju S."/>
            <person name="Secka A."/>
            <person name="Antonio M."/>
            <person name="Oren A."/>
            <person name="Chaudhuri R.R."/>
            <person name="La Ragione R."/>
            <person name="Hildebrand F."/>
            <person name="Pallen M.J."/>
        </authorList>
    </citation>
    <scope>NUCLEOTIDE SEQUENCE</scope>
    <source>
        <strain evidence="1">CHK189-11263</strain>
    </source>
</reference>
<dbReference type="Pfam" id="PF04025">
    <property type="entry name" value="RemA-like"/>
    <property type="match status" value="1"/>
</dbReference>
<evidence type="ECO:0000313" key="1">
    <source>
        <dbReference type="EMBL" id="HJB57111.1"/>
    </source>
</evidence>
<dbReference type="EMBL" id="DWYC01000053">
    <property type="protein sequence ID" value="HJB57111.1"/>
    <property type="molecule type" value="Genomic_DNA"/>
</dbReference>
<dbReference type="InterPro" id="IPR007169">
    <property type="entry name" value="RemA-like"/>
</dbReference>
<protein>
    <submittedName>
        <fullName evidence="1">DUF370 domain-containing protein</fullName>
    </submittedName>
</protein>